<dbReference type="PANTHER" id="PTHR21178:SF8">
    <property type="entry name" value="CILIA- AND FLAGELLA-ASSOCIATED PROTEIN 61"/>
    <property type="match status" value="1"/>
</dbReference>
<evidence type="ECO:0000313" key="4">
    <source>
        <dbReference type="Proteomes" id="UP001295444"/>
    </source>
</evidence>
<keyword evidence="3" id="KW-0282">Flagellum</keyword>
<dbReference type="Pfam" id="PF16092">
    <property type="entry name" value="CFAP61_N"/>
    <property type="match status" value="1"/>
</dbReference>
<dbReference type="InterPro" id="IPR038884">
    <property type="entry name" value="CFAP61"/>
</dbReference>
<dbReference type="AlphaFoldDB" id="A0AAD1RH05"/>
<keyword evidence="3" id="KW-0966">Cell projection</keyword>
<evidence type="ECO:0000259" key="2">
    <source>
        <dbReference type="Pfam" id="PF23150"/>
    </source>
</evidence>
<keyword evidence="4" id="KW-1185">Reference proteome</keyword>
<proteinExistence type="predicted"/>
<dbReference type="Gene3D" id="3.50.50.60">
    <property type="entry name" value="FAD/NAD(P)-binding domain"/>
    <property type="match status" value="2"/>
</dbReference>
<accession>A0AAD1RH05</accession>
<reference evidence="3" key="1">
    <citation type="submission" date="2022-03" db="EMBL/GenBank/DDBJ databases">
        <authorList>
            <person name="Alioto T."/>
            <person name="Alioto T."/>
            <person name="Gomez Garrido J."/>
        </authorList>
    </citation>
    <scope>NUCLEOTIDE SEQUENCE</scope>
</reference>
<feature type="domain" description="CFAP61 dimerisation" evidence="2">
    <location>
        <begin position="1032"/>
        <end position="1150"/>
    </location>
</feature>
<dbReference type="InterPro" id="IPR032151">
    <property type="entry name" value="CFAP61_N"/>
</dbReference>
<dbReference type="Proteomes" id="UP001295444">
    <property type="component" value="Chromosome 02"/>
</dbReference>
<organism evidence="3 4">
    <name type="scientific">Pelobates cultripes</name>
    <name type="common">Western spadefoot toad</name>
    <dbReference type="NCBI Taxonomy" id="61616"/>
    <lineage>
        <taxon>Eukaryota</taxon>
        <taxon>Metazoa</taxon>
        <taxon>Chordata</taxon>
        <taxon>Craniata</taxon>
        <taxon>Vertebrata</taxon>
        <taxon>Euteleostomi</taxon>
        <taxon>Amphibia</taxon>
        <taxon>Batrachia</taxon>
        <taxon>Anura</taxon>
        <taxon>Pelobatoidea</taxon>
        <taxon>Pelobatidae</taxon>
        <taxon>Pelobates</taxon>
    </lineage>
</organism>
<dbReference type="SUPFAM" id="SSF51905">
    <property type="entry name" value="FAD/NAD(P)-binding domain"/>
    <property type="match status" value="1"/>
</dbReference>
<sequence>MTILTSANGKTEVVTIRRTESADVHNIITLQTESSDRLFGKVNVIYLLEKANLAVTISNEDNSVIAHAALVDYPNWDFVDQAEWEAWLHKDVEGSSKCTPLNTLFLHLLVAKDEYSMESIQDIIKVVFDAVPEVHFIFLIIPQNVDLVPALESVFEPMKMVPGSEIAAHYSVFACYRHKYRPQLFIRKARVEDNDDLVPIFAQHNDSLKAIYGEYFVAELIEAQNEENHVIICEDKGTAVGFMSICSEVNVKLLQECFDLGPFHGLCKPHPDDVLHPKEDPGAEKENNVLSRQASQRSCSALSQLSEAISVHDTDEKMGVKVQEVLASDENHITEPVKGDHEFKQSGIQSMASSTDDAISSMNCKTPEMPHTESHPFQPVYQGDVTAFCIQLFCIDEEHQPRSIDFLNYAFKLFPDKDFCIITVPTLTPEFPLIQCFVRAVPLSTCTLSQELYIFHRAGLINLLEVRAAKSSDVPAVTKLIETLNLNKSILDDLNIYNQARRDADGTPVQAFVAEVASQIVGVSVLRNEEEIEYIRSHYNIEDFIYFNHYQRDEHGHLQHFVLNPIYKHYSKHFLKEVLRLSHKSSLYYPIYPTEEANQLKNPCAHSLTSALHYMVPVRPRRQIVYPLEKLGINAPSKHVSKDQPGYAVYHTNRKLTFEPKISINARIVVVGASDVGISFLDTLVLCPHLKFNNITLISTHGFPYNKSPDTSTNYGFLASSHCYDDKDYALMSLRSWVNVVVGKMTGIDRAAKFVTVSNDRKVLYDHLILCTGQQYQVPYPTGADISKLVTNREVQDYSNQRYTGNIPSNLFILQDSDDCLKAMNWLKDNFVGNEGNVIVYGNTLDCYTTVSTLLSIGISGHRIHLVQPPLTSNVTCFNNPVIEETVHKALAASGVTSYYSCKLAQWNDGAQAETIENASFTTDTKPLKLNCCVFFSFAQKKVDFDAFRAINDACLVYDGRLVIDSTFHTNDISIRAAGSLTKYSKRYYADGWSHSNFSSKQIGFQLAANVLHLFDPTLEQVNEMPDDSLIPTYQGPKIQGGVVPGGYYYLHVAKPAIPCPLQAQMMQSNYGQEFVTGSTVNSDYFRLHINQYSMVETITCLSLNPFPESNFICLYGQHERLLNNLCSRFQEGLIKDFYSYFMEAWCMAIYHDRFIDFKKELREILAFEKVDGQPSMSQLIRDVMEDKLNLAEQPKQYLKRVLEENGYRKDMEKSILSYLNYNSNLLSMFARPGIV</sequence>
<protein>
    <submittedName>
        <fullName evidence="3">Cilia- and flagella-associated 61</fullName>
    </submittedName>
</protein>
<keyword evidence="3" id="KW-0969">Cilium</keyword>
<dbReference type="Pfam" id="PF23150">
    <property type="entry name" value="CFAP61_dimer"/>
    <property type="match status" value="1"/>
</dbReference>
<name>A0AAD1RH05_PELCU</name>
<evidence type="ECO:0000259" key="1">
    <source>
        <dbReference type="Pfam" id="PF16092"/>
    </source>
</evidence>
<dbReference type="InterPro" id="IPR036188">
    <property type="entry name" value="FAD/NAD-bd_sf"/>
</dbReference>
<dbReference type="InterPro" id="IPR056299">
    <property type="entry name" value="CFAP61_dimer"/>
</dbReference>
<dbReference type="EMBL" id="OW240913">
    <property type="protein sequence ID" value="CAH2253446.1"/>
    <property type="molecule type" value="Genomic_DNA"/>
</dbReference>
<gene>
    <name evidence="3" type="ORF">PECUL_23A030363</name>
</gene>
<evidence type="ECO:0000313" key="3">
    <source>
        <dbReference type="EMBL" id="CAH2253446.1"/>
    </source>
</evidence>
<dbReference type="PANTHER" id="PTHR21178">
    <property type="entry name" value="CILIA- AND FLAGELLA-ASSOCIATED PROTEIN 61"/>
    <property type="match status" value="1"/>
</dbReference>
<feature type="domain" description="Cilia- and flagella-associated protein 61 N-terminal" evidence="1">
    <location>
        <begin position="15"/>
        <end position="269"/>
    </location>
</feature>